<dbReference type="InterPro" id="IPR039756">
    <property type="entry name" value="Lsb6/PI4K2"/>
</dbReference>
<dbReference type="GO" id="GO:0005524">
    <property type="term" value="F:ATP binding"/>
    <property type="evidence" value="ECO:0007669"/>
    <property type="project" value="UniProtKB-UniRule"/>
</dbReference>
<evidence type="ECO:0000256" key="3">
    <source>
        <dbReference type="ARBA" id="ARBA00022777"/>
    </source>
</evidence>
<dbReference type="GO" id="GO:0005886">
    <property type="term" value="C:plasma membrane"/>
    <property type="evidence" value="ECO:0007669"/>
    <property type="project" value="TreeGrafter"/>
</dbReference>
<evidence type="ECO:0000256" key="2">
    <source>
        <dbReference type="ARBA" id="ARBA00022741"/>
    </source>
</evidence>
<dbReference type="GO" id="GO:0005802">
    <property type="term" value="C:trans-Golgi network"/>
    <property type="evidence" value="ECO:0007669"/>
    <property type="project" value="TreeGrafter"/>
</dbReference>
<dbReference type="EC" id="2.7.1.67" evidence="5"/>
<protein>
    <recommendedName>
        <fullName evidence="5">Phosphatidylinositol 4-kinase type 2</fullName>
        <ecNumber evidence="5">2.7.1.67</ecNumber>
    </recommendedName>
</protein>
<evidence type="ECO:0000313" key="7">
    <source>
        <dbReference type="Proteomes" id="UP000887566"/>
    </source>
</evidence>
<keyword evidence="7" id="KW-1185">Reference proteome</keyword>
<comment type="subcellular location">
    <subcellularLocation>
        <location evidence="5">Membrane</location>
        <topology evidence="5">Peripheral membrane protein</topology>
    </subcellularLocation>
</comment>
<comment type="catalytic activity">
    <reaction evidence="5">
        <text>a 1,2-diacyl-sn-glycero-3-phospho-(1D-myo-inositol) + ATP = a 1,2-diacyl-sn-glycero-3-phospho-(1D-myo-inositol 4-phosphate) + ADP + H(+)</text>
        <dbReference type="Rhea" id="RHEA:19877"/>
        <dbReference type="ChEBI" id="CHEBI:15378"/>
        <dbReference type="ChEBI" id="CHEBI:30616"/>
        <dbReference type="ChEBI" id="CHEBI:57880"/>
        <dbReference type="ChEBI" id="CHEBI:58178"/>
        <dbReference type="ChEBI" id="CHEBI:456216"/>
        <dbReference type="EC" id="2.7.1.67"/>
    </reaction>
</comment>
<organism evidence="7 8">
    <name type="scientific">Plectus sambesii</name>
    <dbReference type="NCBI Taxonomy" id="2011161"/>
    <lineage>
        <taxon>Eukaryota</taxon>
        <taxon>Metazoa</taxon>
        <taxon>Ecdysozoa</taxon>
        <taxon>Nematoda</taxon>
        <taxon>Chromadorea</taxon>
        <taxon>Plectida</taxon>
        <taxon>Plectina</taxon>
        <taxon>Plectoidea</taxon>
        <taxon>Plectidae</taxon>
        <taxon>Plectus</taxon>
    </lineage>
</organism>
<name>A0A914VIY7_9BILA</name>
<feature type="region of interest" description="Disordered" evidence="6">
    <location>
        <begin position="1"/>
        <end position="69"/>
    </location>
</feature>
<dbReference type="PANTHER" id="PTHR12865">
    <property type="entry name" value="PHOSPHATIDYLINOSITOL 4-KINASE TYPE-II"/>
    <property type="match status" value="1"/>
</dbReference>
<dbReference type="GO" id="GO:0007030">
    <property type="term" value="P:Golgi organization"/>
    <property type="evidence" value="ECO:0007669"/>
    <property type="project" value="TreeGrafter"/>
</dbReference>
<keyword evidence="1 5" id="KW-0808">Transferase</keyword>
<dbReference type="GO" id="GO:0005768">
    <property type="term" value="C:endosome"/>
    <property type="evidence" value="ECO:0007669"/>
    <property type="project" value="TreeGrafter"/>
</dbReference>
<evidence type="ECO:0000256" key="1">
    <source>
        <dbReference type="ARBA" id="ARBA00022679"/>
    </source>
</evidence>
<dbReference type="PANTHER" id="PTHR12865:SF1">
    <property type="entry name" value="PHOSPHATIDYLINOSITOL 4-KINASE TYPE 2"/>
    <property type="match status" value="1"/>
</dbReference>
<dbReference type="AlphaFoldDB" id="A0A914VIY7"/>
<keyword evidence="2 5" id="KW-0547">Nucleotide-binding</keyword>
<evidence type="ECO:0000256" key="4">
    <source>
        <dbReference type="ARBA" id="ARBA00022840"/>
    </source>
</evidence>
<proteinExistence type="inferred from homology"/>
<evidence type="ECO:0000256" key="5">
    <source>
        <dbReference type="RuleBase" id="RU367084"/>
    </source>
</evidence>
<feature type="compositionally biased region" description="Polar residues" evidence="6">
    <location>
        <begin position="29"/>
        <end position="38"/>
    </location>
</feature>
<sequence length="222" mass="24697">MSELDSPTDGPLLGRANSEFLPPQPDVVRSTQQLQSSGRAEAVYRKPLTSLSSEPESESDVTSGGENVGLLYSGRKRKTVAKKTKKGERQPLLHRINPTMERPAAVGRATSDDDRHALELYGNYNFFCEDPEFTAAVQDSIHAIDAGVFPERIAQGSSGSYFVTNFNRDKIGVFKPKNEEPYGNLNPKWLKWMHRVACPCCFGRSCLVPNQVGVFLVFLLFR</sequence>
<keyword evidence="3 5" id="KW-0418">Kinase</keyword>
<dbReference type="Proteomes" id="UP000887566">
    <property type="component" value="Unplaced"/>
</dbReference>
<evidence type="ECO:0000313" key="8">
    <source>
        <dbReference type="WBParaSite" id="PSAMB.scaffold2064size45355.g16360.t2"/>
    </source>
</evidence>
<accession>A0A914VIY7</accession>
<reference evidence="8" key="1">
    <citation type="submission" date="2022-11" db="UniProtKB">
        <authorList>
            <consortium name="WormBaseParasite"/>
        </authorList>
    </citation>
    <scope>IDENTIFICATION</scope>
</reference>
<dbReference type="WBParaSite" id="PSAMB.scaffold2064size45355.g16360.t2">
    <property type="protein sequence ID" value="PSAMB.scaffold2064size45355.g16360.t2"/>
    <property type="gene ID" value="PSAMB.scaffold2064size45355.g16360"/>
</dbReference>
<keyword evidence="5" id="KW-0472">Membrane</keyword>
<comment type="similarity">
    <text evidence="5">Belongs to the PI3/PI4-kinase family. Type II PI4K subfamily.</text>
</comment>
<dbReference type="GO" id="GO:0004430">
    <property type="term" value="F:1-phosphatidylinositol 4-kinase activity"/>
    <property type="evidence" value="ECO:0007669"/>
    <property type="project" value="UniProtKB-UniRule"/>
</dbReference>
<dbReference type="GO" id="GO:0005765">
    <property type="term" value="C:lysosomal membrane"/>
    <property type="evidence" value="ECO:0007669"/>
    <property type="project" value="TreeGrafter"/>
</dbReference>
<dbReference type="GO" id="GO:0046854">
    <property type="term" value="P:phosphatidylinositol phosphate biosynthetic process"/>
    <property type="evidence" value="ECO:0007669"/>
    <property type="project" value="UniProtKB-UniRule"/>
</dbReference>
<dbReference type="GO" id="GO:0007032">
    <property type="term" value="P:endosome organization"/>
    <property type="evidence" value="ECO:0007669"/>
    <property type="project" value="TreeGrafter"/>
</dbReference>
<evidence type="ECO:0000256" key="6">
    <source>
        <dbReference type="SAM" id="MobiDB-lite"/>
    </source>
</evidence>
<keyword evidence="4 5" id="KW-0067">ATP-binding</keyword>